<dbReference type="GO" id="GO:2001069">
    <property type="term" value="F:glycogen binding"/>
    <property type="evidence" value="ECO:0007669"/>
    <property type="project" value="TreeGrafter"/>
</dbReference>
<evidence type="ECO:0000313" key="3">
    <source>
        <dbReference type="EMBL" id="TPX30523.1"/>
    </source>
</evidence>
<feature type="compositionally biased region" description="Polar residues" evidence="1">
    <location>
        <begin position="410"/>
        <end position="426"/>
    </location>
</feature>
<feature type="domain" description="CBM21" evidence="2">
    <location>
        <begin position="129"/>
        <end position="301"/>
    </location>
</feature>
<dbReference type="InterPro" id="IPR038175">
    <property type="entry name" value="CBM21_dom_sf"/>
</dbReference>
<protein>
    <recommendedName>
        <fullName evidence="2">CBM21 domain-containing protein</fullName>
    </recommendedName>
</protein>
<evidence type="ECO:0000259" key="2">
    <source>
        <dbReference type="PROSITE" id="PS51159"/>
    </source>
</evidence>
<feature type="compositionally biased region" description="Low complexity" evidence="1">
    <location>
        <begin position="376"/>
        <end position="389"/>
    </location>
</feature>
<feature type="region of interest" description="Disordered" evidence="1">
    <location>
        <begin position="235"/>
        <end position="256"/>
    </location>
</feature>
<dbReference type="PANTHER" id="PTHR12307">
    <property type="entry name" value="PROTEIN PHOSPHATASE 1 REGULATORY SUBUNIT"/>
    <property type="match status" value="1"/>
</dbReference>
<feature type="compositionally biased region" description="Low complexity" evidence="1">
    <location>
        <begin position="236"/>
        <end position="248"/>
    </location>
</feature>
<feature type="region of interest" description="Disordered" evidence="1">
    <location>
        <begin position="591"/>
        <end position="639"/>
    </location>
</feature>
<keyword evidence="4" id="KW-1185">Reference proteome</keyword>
<dbReference type="Pfam" id="PF03370">
    <property type="entry name" value="CBM_21"/>
    <property type="match status" value="1"/>
</dbReference>
<dbReference type="Proteomes" id="UP000317494">
    <property type="component" value="Unassembled WGS sequence"/>
</dbReference>
<feature type="region of interest" description="Disordered" evidence="1">
    <location>
        <begin position="1"/>
        <end position="27"/>
    </location>
</feature>
<organism evidence="3 4">
    <name type="scientific">Synchytrium endobioticum</name>
    <dbReference type="NCBI Taxonomy" id="286115"/>
    <lineage>
        <taxon>Eukaryota</taxon>
        <taxon>Fungi</taxon>
        <taxon>Fungi incertae sedis</taxon>
        <taxon>Chytridiomycota</taxon>
        <taxon>Chytridiomycota incertae sedis</taxon>
        <taxon>Chytridiomycetes</taxon>
        <taxon>Synchytriales</taxon>
        <taxon>Synchytriaceae</taxon>
        <taxon>Synchytrium</taxon>
    </lineage>
</organism>
<dbReference type="Gene3D" id="2.60.40.2440">
    <property type="entry name" value="Carbohydrate binding type-21 domain"/>
    <property type="match status" value="1"/>
</dbReference>
<dbReference type="PANTHER" id="PTHR12307:SF36">
    <property type="entry name" value="GLYCOGEN-BINDING SUBUNIT 76A"/>
    <property type="match status" value="1"/>
</dbReference>
<proteinExistence type="predicted"/>
<dbReference type="GO" id="GO:0000164">
    <property type="term" value="C:protein phosphatase type 1 complex"/>
    <property type="evidence" value="ECO:0007669"/>
    <property type="project" value="TreeGrafter"/>
</dbReference>
<reference evidence="3 4" key="1">
    <citation type="journal article" date="2019" name="Sci. Rep.">
        <title>Comparative genomics of chytrid fungi reveal insights into the obligate biotrophic and pathogenic lifestyle of Synchytrium endobioticum.</title>
        <authorList>
            <person name="van de Vossenberg B.T.L.H."/>
            <person name="Warris S."/>
            <person name="Nguyen H.D.T."/>
            <person name="van Gent-Pelzer M.P.E."/>
            <person name="Joly D.L."/>
            <person name="van de Geest H.C."/>
            <person name="Bonants P.J.M."/>
            <person name="Smith D.S."/>
            <person name="Levesque C.A."/>
            <person name="van der Lee T.A.J."/>
        </authorList>
    </citation>
    <scope>NUCLEOTIDE SEQUENCE [LARGE SCALE GENOMIC DNA]</scope>
    <source>
        <strain evidence="3 4">MB42</strain>
    </source>
</reference>
<dbReference type="InterPro" id="IPR005036">
    <property type="entry name" value="CBM21_dom"/>
</dbReference>
<dbReference type="GO" id="GO:0005979">
    <property type="term" value="P:regulation of glycogen biosynthetic process"/>
    <property type="evidence" value="ECO:0007669"/>
    <property type="project" value="TreeGrafter"/>
</dbReference>
<dbReference type="EMBL" id="QEAN01000677">
    <property type="protein sequence ID" value="TPX30523.1"/>
    <property type="molecule type" value="Genomic_DNA"/>
</dbReference>
<dbReference type="STRING" id="286115.A0A507BZ24"/>
<feature type="region of interest" description="Disordered" evidence="1">
    <location>
        <begin position="408"/>
        <end position="440"/>
    </location>
</feature>
<feature type="compositionally biased region" description="Basic and acidic residues" evidence="1">
    <location>
        <begin position="364"/>
        <end position="375"/>
    </location>
</feature>
<dbReference type="PROSITE" id="PS51159">
    <property type="entry name" value="CBM21"/>
    <property type="match status" value="1"/>
</dbReference>
<evidence type="ECO:0000256" key="1">
    <source>
        <dbReference type="SAM" id="MobiDB-lite"/>
    </source>
</evidence>
<feature type="compositionally biased region" description="Polar residues" evidence="1">
    <location>
        <begin position="48"/>
        <end position="60"/>
    </location>
</feature>
<gene>
    <name evidence="3" type="ORF">SeMB42_g07909</name>
</gene>
<comment type="caution">
    <text evidence="3">The sequence shown here is derived from an EMBL/GenBank/DDBJ whole genome shotgun (WGS) entry which is preliminary data.</text>
</comment>
<accession>A0A507BZ24</accession>
<name>A0A507BZ24_9FUNG</name>
<feature type="region of interest" description="Disordered" evidence="1">
    <location>
        <begin position="342"/>
        <end position="393"/>
    </location>
</feature>
<feature type="compositionally biased region" description="Polar residues" evidence="1">
    <location>
        <begin position="290"/>
        <end position="299"/>
    </location>
</feature>
<dbReference type="VEuPathDB" id="FungiDB:SeMB42_g07909"/>
<evidence type="ECO:0000313" key="4">
    <source>
        <dbReference type="Proteomes" id="UP000317494"/>
    </source>
</evidence>
<dbReference type="InterPro" id="IPR050782">
    <property type="entry name" value="PP1_regulatory_subunit_3"/>
</dbReference>
<sequence>MANLTTLRRVSPDRPKTATTKPRPRKCLRPSVSTDIALLPSTAMDGVPTTTNPVESPKSSVTRKGKSRSLSFGRTLESVCLFERNAPPSDMINSPTFVVADNPRDSRAAFGKPSWSISNMMLNSNDALQSLSRSIHQPLVFETAVIENDRRLLGSILVKNIAYEKWVVVRYSTNGWKTWDEVAATYSDSLSVSVDRFRFKIDLEQHLGEDEEEAAIAAWREFRLEREHRALKRQVSSPISSPSCSSGSDVDFDSETDSGSAIDELYSRPDRTLHTLSLCARLEANGTTYWDSNNNQNYNLPLKRVSGRSKPTQRESARSAQAVWDVNTSVTVRNSAAEKVVVADKAKKRHHRRAPPTVFALDDETSRDSTKRNEDSTSSSSHPQLPSSPLRIKTVSSPTILSNPVLIPVMNTTSSPDTSCSNTANDPKSPPPGTPPSLWLSASLVPASSSLGRTVAVMRPPPSNSAASIAASFVDAPTRGRTTGEPSSFGDSLYCSSPVLPISASAVAGSPDRTSEPSSPVAAAIEIPFSSLSSFNNTKLSAYGNSRLYPPFSLYSRSPPDAFGSLLLSGLSPVASASHQTYLQNLLYNTSNPGPRLSTSSTTGNDSAALSPHSTATTNVATSNMPPVFGTSPSTLVVG</sequence>
<feature type="region of interest" description="Disordered" evidence="1">
    <location>
        <begin position="40"/>
        <end position="69"/>
    </location>
</feature>
<feature type="region of interest" description="Disordered" evidence="1">
    <location>
        <begin position="290"/>
        <end position="321"/>
    </location>
</feature>
<dbReference type="GO" id="GO:0008157">
    <property type="term" value="F:protein phosphatase 1 binding"/>
    <property type="evidence" value="ECO:0007669"/>
    <property type="project" value="TreeGrafter"/>
</dbReference>
<dbReference type="AlphaFoldDB" id="A0A507BZ24"/>